<dbReference type="InterPro" id="IPR050482">
    <property type="entry name" value="Sensor_HK_TwoCompSys"/>
</dbReference>
<dbReference type="AlphaFoldDB" id="A0A2T2YK51"/>
<evidence type="ECO:0000256" key="8">
    <source>
        <dbReference type="ARBA" id="ARBA00023012"/>
    </source>
</evidence>
<evidence type="ECO:0000313" key="11">
    <source>
        <dbReference type="Proteomes" id="UP000240357"/>
    </source>
</evidence>
<keyword evidence="7" id="KW-0067">ATP-binding</keyword>
<gene>
    <name evidence="10" type="ORF">AHMF7605_21440</name>
</gene>
<evidence type="ECO:0000256" key="2">
    <source>
        <dbReference type="ARBA" id="ARBA00012438"/>
    </source>
</evidence>
<dbReference type="GO" id="GO:0000155">
    <property type="term" value="F:phosphorelay sensor kinase activity"/>
    <property type="evidence" value="ECO:0007669"/>
    <property type="project" value="InterPro"/>
</dbReference>
<evidence type="ECO:0000256" key="1">
    <source>
        <dbReference type="ARBA" id="ARBA00000085"/>
    </source>
</evidence>
<dbReference type="Gene3D" id="1.20.5.1930">
    <property type="match status" value="1"/>
</dbReference>
<protein>
    <recommendedName>
        <fullName evidence="2">histidine kinase</fullName>
        <ecNumber evidence="2">2.7.13.3</ecNumber>
    </recommendedName>
</protein>
<accession>A0A2T2YK51</accession>
<dbReference type="InterPro" id="IPR005467">
    <property type="entry name" value="His_kinase_dom"/>
</dbReference>
<dbReference type="PANTHER" id="PTHR24421:SF10">
    <property type="entry name" value="NITRATE_NITRITE SENSOR PROTEIN NARQ"/>
    <property type="match status" value="1"/>
</dbReference>
<dbReference type="Pfam" id="PF07730">
    <property type="entry name" value="HisKA_3"/>
    <property type="match status" value="1"/>
</dbReference>
<dbReference type="PANTHER" id="PTHR24421">
    <property type="entry name" value="NITRATE/NITRITE SENSOR PROTEIN NARX-RELATED"/>
    <property type="match status" value="1"/>
</dbReference>
<dbReference type="Proteomes" id="UP000240357">
    <property type="component" value="Unassembled WGS sequence"/>
</dbReference>
<keyword evidence="11" id="KW-1185">Reference proteome</keyword>
<dbReference type="Pfam" id="PF02518">
    <property type="entry name" value="HATPase_c"/>
    <property type="match status" value="1"/>
</dbReference>
<dbReference type="PROSITE" id="PS50109">
    <property type="entry name" value="HIS_KIN"/>
    <property type="match status" value="1"/>
</dbReference>
<dbReference type="OrthoDB" id="9760839at2"/>
<evidence type="ECO:0000256" key="6">
    <source>
        <dbReference type="ARBA" id="ARBA00022777"/>
    </source>
</evidence>
<reference evidence="10 11" key="1">
    <citation type="submission" date="2018-03" db="EMBL/GenBank/DDBJ databases">
        <title>Adhaeribacter sp. HMF7605 Genome sequencing and assembly.</title>
        <authorList>
            <person name="Kang H."/>
            <person name="Kang J."/>
            <person name="Cha I."/>
            <person name="Kim H."/>
            <person name="Joh K."/>
        </authorList>
    </citation>
    <scope>NUCLEOTIDE SEQUENCE [LARGE SCALE GENOMIC DNA]</scope>
    <source>
        <strain evidence="10 11">HMF7605</strain>
    </source>
</reference>
<dbReference type="RefSeq" id="WP_106932062.1">
    <property type="nucleotide sequence ID" value="NZ_PYFT01000001.1"/>
</dbReference>
<evidence type="ECO:0000313" key="10">
    <source>
        <dbReference type="EMBL" id="PSR55880.1"/>
    </source>
</evidence>
<comment type="caution">
    <text evidence="10">The sequence shown here is derived from an EMBL/GenBank/DDBJ whole genome shotgun (WGS) entry which is preliminary data.</text>
</comment>
<dbReference type="Gene3D" id="3.30.565.10">
    <property type="entry name" value="Histidine kinase-like ATPase, C-terminal domain"/>
    <property type="match status" value="1"/>
</dbReference>
<evidence type="ECO:0000256" key="7">
    <source>
        <dbReference type="ARBA" id="ARBA00022840"/>
    </source>
</evidence>
<dbReference type="GO" id="GO:0016020">
    <property type="term" value="C:membrane"/>
    <property type="evidence" value="ECO:0007669"/>
    <property type="project" value="InterPro"/>
</dbReference>
<dbReference type="InterPro" id="IPR003594">
    <property type="entry name" value="HATPase_dom"/>
</dbReference>
<dbReference type="CDD" id="cd16917">
    <property type="entry name" value="HATPase_UhpB-NarQ-NarX-like"/>
    <property type="match status" value="1"/>
</dbReference>
<comment type="catalytic activity">
    <reaction evidence="1">
        <text>ATP + protein L-histidine = ADP + protein N-phospho-L-histidine.</text>
        <dbReference type="EC" id="2.7.13.3"/>
    </reaction>
</comment>
<keyword evidence="5" id="KW-0547">Nucleotide-binding</keyword>
<evidence type="ECO:0000256" key="3">
    <source>
        <dbReference type="ARBA" id="ARBA00022553"/>
    </source>
</evidence>
<keyword evidence="3" id="KW-0597">Phosphoprotein</keyword>
<dbReference type="GO" id="GO:0005524">
    <property type="term" value="F:ATP binding"/>
    <property type="evidence" value="ECO:0007669"/>
    <property type="project" value="UniProtKB-KW"/>
</dbReference>
<dbReference type="SUPFAM" id="SSF55874">
    <property type="entry name" value="ATPase domain of HSP90 chaperone/DNA topoisomerase II/histidine kinase"/>
    <property type="match status" value="1"/>
</dbReference>
<evidence type="ECO:0000256" key="5">
    <source>
        <dbReference type="ARBA" id="ARBA00022741"/>
    </source>
</evidence>
<dbReference type="GO" id="GO:0046983">
    <property type="term" value="F:protein dimerization activity"/>
    <property type="evidence" value="ECO:0007669"/>
    <property type="project" value="InterPro"/>
</dbReference>
<name>A0A2T2YK51_9BACT</name>
<sequence length="257" mass="29450">MVVTNMLSNVLDWTYRLLQQYKSREQLLTAYHLLQQSVFEAERKQQAEQIKALQLEKELQIHRERLGRDLHDGLGSQLTHLISRLDILVYLGNPDVNQLVRLCEFAREMNQTLRETIWLLDRGTVTLETFGSRLHGILLKIGEDREVPELRWQLRNSPDNPVLSPLIALHLIRITQEATNNALKYAIATQVSVNLAVDKTNLLLTITDNGQGFDARTTSKGFGLTNMRKRTEEVKGNFNLQTSRSGTKIRVIIPLNT</sequence>
<organism evidence="10 11">
    <name type="scientific">Adhaeribacter arboris</name>
    <dbReference type="NCBI Taxonomy" id="2072846"/>
    <lineage>
        <taxon>Bacteria</taxon>
        <taxon>Pseudomonadati</taxon>
        <taxon>Bacteroidota</taxon>
        <taxon>Cytophagia</taxon>
        <taxon>Cytophagales</taxon>
        <taxon>Hymenobacteraceae</taxon>
        <taxon>Adhaeribacter</taxon>
    </lineage>
</organism>
<dbReference type="InterPro" id="IPR036890">
    <property type="entry name" value="HATPase_C_sf"/>
</dbReference>
<dbReference type="EC" id="2.7.13.3" evidence="2"/>
<evidence type="ECO:0000259" key="9">
    <source>
        <dbReference type="PROSITE" id="PS50109"/>
    </source>
</evidence>
<evidence type="ECO:0000256" key="4">
    <source>
        <dbReference type="ARBA" id="ARBA00022679"/>
    </source>
</evidence>
<keyword evidence="8" id="KW-0902">Two-component regulatory system</keyword>
<keyword evidence="4" id="KW-0808">Transferase</keyword>
<dbReference type="InterPro" id="IPR011712">
    <property type="entry name" value="Sig_transdc_His_kin_sub3_dim/P"/>
</dbReference>
<keyword evidence="6" id="KW-0418">Kinase</keyword>
<proteinExistence type="predicted"/>
<feature type="domain" description="Histidine kinase" evidence="9">
    <location>
        <begin position="171"/>
        <end position="257"/>
    </location>
</feature>
<dbReference type="EMBL" id="PYFT01000001">
    <property type="protein sequence ID" value="PSR55880.1"/>
    <property type="molecule type" value="Genomic_DNA"/>
</dbReference>
<dbReference type="SMART" id="SM00387">
    <property type="entry name" value="HATPase_c"/>
    <property type="match status" value="1"/>
</dbReference>